<evidence type="ECO:0000256" key="2">
    <source>
        <dbReference type="PROSITE-ProRule" id="PRU00284"/>
    </source>
</evidence>
<feature type="domain" description="Methyl-accepting transducer" evidence="5">
    <location>
        <begin position="270"/>
        <end position="499"/>
    </location>
</feature>
<sequence length="546" mass="58007">MRTNLPVSDNEFMLRDGLAIVSLTDLKGRITYVNPYFVEVSGFTEDELLGAPHNLVRHPDMPPLAFEDLWTCLKAEQPWTGLVKNRRKNGDYYWVQANVTPVREAGRVTGYMSVRTRPTREQVAEADALYRRMREDQGRSMVLREGAVVASGWRGRLGAVLRLRLATRVSLGMGALMLLTGTLGAMAAGSVASWTIAGTALLLELLLWRTLHAGLLRPIAHATQVARRIASGEMSAHFDAGRRDELGQLLRALEQMNVNLQAIIGDVRANVDSMAIGTHEIAVGNQGLSERTEEQAAGLAQTAARIEQMAEAVKRNAGHAADAGQLGVEATRVAARGSDAIRKVALTMKAISDASDKVVDYVDIIDGIAFQSNLLALNAAVEAARAGERGRGFAVVADEVRQLSRRSAEAAREIRGLILRAAHEVESGSAMVGQADETVGAILASIERVSSLLSGISSASAEQDAGIADISRAMSGMDEGTRQNAALVVEAAAAAAALAEQATRLTQAVSVFRLEPAGRAAAPAHSGSARLRNASSSPLTANASLS</sequence>
<evidence type="ECO:0000256" key="1">
    <source>
        <dbReference type="ARBA" id="ARBA00029447"/>
    </source>
</evidence>
<name>A0ABQ4Q581_9BURK</name>
<dbReference type="PROSITE" id="PS50112">
    <property type="entry name" value="PAS"/>
    <property type="match status" value="1"/>
</dbReference>
<dbReference type="Pfam" id="PF08447">
    <property type="entry name" value="PAS_3"/>
    <property type="match status" value="1"/>
</dbReference>
<dbReference type="InterPro" id="IPR004089">
    <property type="entry name" value="MCPsignal_dom"/>
</dbReference>
<evidence type="ECO:0000313" key="8">
    <source>
        <dbReference type="EMBL" id="GIZ52273.1"/>
    </source>
</evidence>
<comment type="caution">
    <text evidence="8">The sequence shown here is derived from an EMBL/GenBank/DDBJ whole genome shotgun (WGS) entry which is preliminary data.</text>
</comment>
<dbReference type="SUPFAM" id="SSF58104">
    <property type="entry name" value="Methyl-accepting chemotaxis protein (MCP) signaling domain"/>
    <property type="match status" value="1"/>
</dbReference>
<feature type="transmembrane region" description="Helical" evidence="4">
    <location>
        <begin position="165"/>
        <end position="185"/>
    </location>
</feature>
<dbReference type="InterPro" id="IPR001610">
    <property type="entry name" value="PAC"/>
</dbReference>
<dbReference type="CDD" id="cd00130">
    <property type="entry name" value="PAS"/>
    <property type="match status" value="1"/>
</dbReference>
<keyword evidence="8" id="KW-0675">Receptor</keyword>
<dbReference type="Gene3D" id="3.30.450.20">
    <property type="entry name" value="PAS domain"/>
    <property type="match status" value="1"/>
</dbReference>
<dbReference type="RefSeq" id="WP_220808435.1">
    <property type="nucleotide sequence ID" value="NZ_BPMK01000009.1"/>
</dbReference>
<dbReference type="SMART" id="SM00091">
    <property type="entry name" value="PAS"/>
    <property type="match status" value="1"/>
</dbReference>
<dbReference type="Pfam" id="PF00015">
    <property type="entry name" value="MCPsignal"/>
    <property type="match status" value="1"/>
</dbReference>
<dbReference type="SMART" id="SM00304">
    <property type="entry name" value="HAMP"/>
    <property type="match status" value="2"/>
</dbReference>
<evidence type="ECO:0000259" key="6">
    <source>
        <dbReference type="PROSITE" id="PS50112"/>
    </source>
</evidence>
<feature type="domain" description="PAS" evidence="6">
    <location>
        <begin position="21"/>
        <end position="50"/>
    </location>
</feature>
<dbReference type="NCBIfam" id="TIGR00229">
    <property type="entry name" value="sensory_box"/>
    <property type="match status" value="1"/>
</dbReference>
<dbReference type="InterPro" id="IPR013655">
    <property type="entry name" value="PAS_fold_3"/>
</dbReference>
<dbReference type="Pfam" id="PF00672">
    <property type="entry name" value="HAMP"/>
    <property type="match status" value="1"/>
</dbReference>
<gene>
    <name evidence="8" type="primary">aer</name>
    <name evidence="8" type="ORF">NCCP691_22870</name>
</gene>
<keyword evidence="4" id="KW-0472">Membrane</keyword>
<dbReference type="InterPro" id="IPR003660">
    <property type="entry name" value="HAMP_dom"/>
</dbReference>
<dbReference type="PANTHER" id="PTHR43531">
    <property type="entry name" value="PROTEIN ICFG"/>
    <property type="match status" value="1"/>
</dbReference>
<proteinExistence type="inferred from homology"/>
<evidence type="ECO:0000256" key="4">
    <source>
        <dbReference type="SAM" id="Phobius"/>
    </source>
</evidence>
<evidence type="ECO:0000259" key="7">
    <source>
        <dbReference type="PROSITE" id="PS50885"/>
    </source>
</evidence>
<evidence type="ECO:0000259" key="5">
    <source>
        <dbReference type="PROSITE" id="PS50111"/>
    </source>
</evidence>
<evidence type="ECO:0000256" key="3">
    <source>
        <dbReference type="SAM" id="MobiDB-lite"/>
    </source>
</evidence>
<dbReference type="Gene3D" id="1.10.287.950">
    <property type="entry name" value="Methyl-accepting chemotaxis protein"/>
    <property type="match status" value="1"/>
</dbReference>
<dbReference type="EMBL" id="BPMK01000009">
    <property type="protein sequence ID" value="GIZ52273.1"/>
    <property type="molecule type" value="Genomic_DNA"/>
</dbReference>
<dbReference type="Proteomes" id="UP000887222">
    <property type="component" value="Unassembled WGS sequence"/>
</dbReference>
<accession>A0ABQ4Q581</accession>
<keyword evidence="4" id="KW-0812">Transmembrane</keyword>
<keyword evidence="9" id="KW-1185">Reference proteome</keyword>
<dbReference type="CDD" id="cd11386">
    <property type="entry name" value="MCP_signal"/>
    <property type="match status" value="1"/>
</dbReference>
<reference evidence="8 9" key="1">
    <citation type="journal article" date="2022" name="Int. J. Syst. Evol. Microbiol.">
        <title>Noviherbaspirillum aridicola sp. nov., isolated from an arid soil in Pakistan.</title>
        <authorList>
            <person name="Khan I.U."/>
            <person name="Saqib M."/>
            <person name="Amin A."/>
            <person name="Hussain F."/>
            <person name="Li L."/>
            <person name="Liu Y.H."/>
            <person name="Fang B.Z."/>
            <person name="Ahmed I."/>
            <person name="Li W.J."/>
        </authorList>
    </citation>
    <scope>NUCLEOTIDE SEQUENCE [LARGE SCALE GENOMIC DNA]</scope>
    <source>
        <strain evidence="8 9">NCCP-691</strain>
    </source>
</reference>
<feature type="domain" description="HAMP" evidence="7">
    <location>
        <begin position="213"/>
        <end position="265"/>
    </location>
</feature>
<dbReference type="InterPro" id="IPR051310">
    <property type="entry name" value="MCP_chemotaxis"/>
</dbReference>
<keyword evidence="4" id="KW-1133">Transmembrane helix</keyword>
<dbReference type="InterPro" id="IPR000014">
    <property type="entry name" value="PAS"/>
</dbReference>
<evidence type="ECO:0000313" key="9">
    <source>
        <dbReference type="Proteomes" id="UP000887222"/>
    </source>
</evidence>
<protein>
    <submittedName>
        <fullName evidence="8">Aerotaxis receptor</fullName>
    </submittedName>
</protein>
<feature type="region of interest" description="Disordered" evidence="3">
    <location>
        <begin position="522"/>
        <end position="546"/>
    </location>
</feature>
<dbReference type="SMART" id="SM00283">
    <property type="entry name" value="MA"/>
    <property type="match status" value="1"/>
</dbReference>
<keyword evidence="2" id="KW-0807">Transducer</keyword>
<comment type="similarity">
    <text evidence="1">Belongs to the methyl-accepting chemotaxis (MCP) protein family.</text>
</comment>
<dbReference type="PROSITE" id="PS50111">
    <property type="entry name" value="CHEMOTAXIS_TRANSDUC_2"/>
    <property type="match status" value="1"/>
</dbReference>
<organism evidence="8 9">
    <name type="scientific">Noviherbaspirillum aridicola</name>
    <dbReference type="NCBI Taxonomy" id="2849687"/>
    <lineage>
        <taxon>Bacteria</taxon>
        <taxon>Pseudomonadati</taxon>
        <taxon>Pseudomonadota</taxon>
        <taxon>Betaproteobacteria</taxon>
        <taxon>Burkholderiales</taxon>
        <taxon>Oxalobacteraceae</taxon>
        <taxon>Noviherbaspirillum</taxon>
    </lineage>
</organism>
<dbReference type="CDD" id="cd06225">
    <property type="entry name" value="HAMP"/>
    <property type="match status" value="1"/>
</dbReference>
<dbReference type="SMART" id="SM00086">
    <property type="entry name" value="PAC"/>
    <property type="match status" value="1"/>
</dbReference>
<dbReference type="PROSITE" id="PS50885">
    <property type="entry name" value="HAMP"/>
    <property type="match status" value="1"/>
</dbReference>
<dbReference type="SUPFAM" id="SSF55785">
    <property type="entry name" value="PYP-like sensor domain (PAS domain)"/>
    <property type="match status" value="1"/>
</dbReference>
<feature type="compositionally biased region" description="Polar residues" evidence="3">
    <location>
        <begin position="533"/>
        <end position="546"/>
    </location>
</feature>
<dbReference type="PANTHER" id="PTHR43531:SF7">
    <property type="entry name" value="AEROTAXIS RECEPTOR"/>
    <property type="match status" value="1"/>
</dbReference>
<dbReference type="InterPro" id="IPR035965">
    <property type="entry name" value="PAS-like_dom_sf"/>
</dbReference>